<dbReference type="SUPFAM" id="SSF57424">
    <property type="entry name" value="LDL receptor-like module"/>
    <property type="match status" value="2"/>
</dbReference>
<dbReference type="CDD" id="cd00112">
    <property type="entry name" value="LDLa"/>
    <property type="match status" value="2"/>
</dbReference>
<dbReference type="PANTHER" id="PTHR46513">
    <property type="entry name" value="VITELLOGENIN RECEPTOR-LIKE PROTEIN-RELATED-RELATED"/>
    <property type="match status" value="1"/>
</dbReference>
<dbReference type="InterPro" id="IPR000742">
    <property type="entry name" value="EGF"/>
</dbReference>
<dbReference type="RefSeq" id="XP_022665979.1">
    <property type="nucleotide sequence ID" value="XM_022810244.1"/>
</dbReference>
<dbReference type="PROSITE" id="PS01209">
    <property type="entry name" value="LDLRA_1"/>
    <property type="match status" value="2"/>
</dbReference>
<evidence type="ECO:0000313" key="6">
    <source>
        <dbReference type="EnsemblMetazoa" id="XP_022665979"/>
    </source>
</evidence>
<dbReference type="SMART" id="SM00192">
    <property type="entry name" value="LDLa"/>
    <property type="match status" value="2"/>
</dbReference>
<feature type="disulfide bond" evidence="3">
    <location>
        <begin position="746"/>
        <end position="761"/>
    </location>
</feature>
<reference evidence="6" key="1">
    <citation type="submission" date="2021-01" db="UniProtKB">
        <authorList>
            <consortium name="EnsemblMetazoa"/>
        </authorList>
    </citation>
    <scope>IDENTIFICATION</scope>
</reference>
<dbReference type="InterPro" id="IPR011042">
    <property type="entry name" value="6-blade_b-propeller_TolB-like"/>
</dbReference>
<dbReference type="SMART" id="SM00181">
    <property type="entry name" value="EGF"/>
    <property type="match status" value="3"/>
</dbReference>
<name>A0A7M7KHL1_VARDE</name>
<dbReference type="Gene3D" id="2.120.10.30">
    <property type="entry name" value="TolB, C-terminal domain"/>
    <property type="match status" value="2"/>
</dbReference>
<dbReference type="OrthoDB" id="8831087at2759"/>
<feature type="domain" description="EGF-like" evidence="5">
    <location>
        <begin position="318"/>
        <end position="355"/>
    </location>
</feature>
<evidence type="ECO:0000256" key="1">
    <source>
        <dbReference type="ARBA" id="ARBA00022536"/>
    </source>
</evidence>
<dbReference type="InterPro" id="IPR050778">
    <property type="entry name" value="Cueball_EGF_LRP_Nidogen"/>
</dbReference>
<evidence type="ECO:0000256" key="2">
    <source>
        <dbReference type="ARBA" id="ARBA00023157"/>
    </source>
</evidence>
<dbReference type="Pfam" id="PF00057">
    <property type="entry name" value="Ldl_recept_a"/>
    <property type="match status" value="2"/>
</dbReference>
<dbReference type="AlphaFoldDB" id="A0A7M7KHL1"/>
<dbReference type="GO" id="GO:0017147">
    <property type="term" value="F:Wnt-protein binding"/>
    <property type="evidence" value="ECO:0007669"/>
    <property type="project" value="TreeGrafter"/>
</dbReference>
<sequence>MTIVMASSSVLRGISSSLNLRYCLTVFVTVNLQVANGRTSFVSQSFSSTVLYSNKHQILAYNRGSGKDFVVLDDPSRTSEVAAFDIDVANGKLFVVTVKKESNISSTQIAIATIGGKPTVLFKEHSFDHVVDIAFDWITKNMYLVVANGSKIVVCRTDRPYCTDIFNGRDGAHSIRLDTVRGDLYWGERHGRVYKGRMDGKLSQIFLFGDPSKTAEIGIDLATERFYWQGSQSNIVEFIYLNNVTQSEIVIPAIRTPSALAISQDMLYWSEVSENKSTLSICTSQRCTKQTVLGQTETANYFKLKLSSMSMQPTRPNPCRKRPCSHICAISGPADNDFSCLCPRHFSLISKTLCEVTVSSFFVVVEEELFKAPVDAALNNDLSVQDEVMRVPRMTEIVVDDAESVLYGVTYGQVPKLIKININNGLVTEFWAGASEHIKSLVFDPLHRLLYWLDSQHKTVVLFNVDRKEMTRIQLHSSRSETIAEDLAVDFRRGIFYILFELNGVHQDRVIQQYGLDGRLESELPKMSYKPERIAIDQSTGSLVMSAAVSSEDSVHRNIFVFDVQTGASSVLAENTLFVTKLHAWFSRTFWITPYQRGFFGIAEPKGNISHIVREYWRSPTAAIAISGLHVNPIERAMCSVENGGCSNTCVNSIAKGRACICPDGMMLEDGTLCVTHNKTLECTHDEFACTNDFQCIRWQYKCNGVNDCDDGSDEKPSICDEVGKCSPDTHRCAKSLECIPVRLFCDGVAHCQDESDEVNCTTVLLGTNEFRLSGVFTVKWNSERLIAVGILAAAVAFAMIISYAKCQQRKYRSVDTRHIELKQLPVTLSKMQPIHG</sequence>
<keyword evidence="4" id="KW-0472">Membrane</keyword>
<evidence type="ECO:0000256" key="3">
    <source>
        <dbReference type="PROSITE-ProRule" id="PRU00124"/>
    </source>
</evidence>
<dbReference type="EnsemblMetazoa" id="XM_022810244">
    <property type="protein sequence ID" value="XP_022665979"/>
    <property type="gene ID" value="LOC111252409"/>
</dbReference>
<dbReference type="OMA" id="CAPKECS"/>
<dbReference type="InterPro" id="IPR036055">
    <property type="entry name" value="LDL_receptor-like_sf"/>
</dbReference>
<evidence type="ECO:0000313" key="7">
    <source>
        <dbReference type="Proteomes" id="UP000594260"/>
    </source>
</evidence>
<dbReference type="InterPro" id="IPR023415">
    <property type="entry name" value="LDLR_class-A_CS"/>
</dbReference>
<keyword evidence="1" id="KW-0245">EGF-like domain</keyword>
<dbReference type="PROSITE" id="PS50068">
    <property type="entry name" value="LDLRA_2"/>
    <property type="match status" value="2"/>
</dbReference>
<dbReference type="SUPFAM" id="SSF63825">
    <property type="entry name" value="YWTD domain"/>
    <property type="match status" value="2"/>
</dbReference>
<dbReference type="GO" id="GO:0060070">
    <property type="term" value="P:canonical Wnt signaling pathway"/>
    <property type="evidence" value="ECO:0007669"/>
    <property type="project" value="TreeGrafter"/>
</dbReference>
<organism evidence="6 7">
    <name type="scientific">Varroa destructor</name>
    <name type="common">Honeybee mite</name>
    <dbReference type="NCBI Taxonomy" id="109461"/>
    <lineage>
        <taxon>Eukaryota</taxon>
        <taxon>Metazoa</taxon>
        <taxon>Ecdysozoa</taxon>
        <taxon>Arthropoda</taxon>
        <taxon>Chelicerata</taxon>
        <taxon>Arachnida</taxon>
        <taxon>Acari</taxon>
        <taxon>Parasitiformes</taxon>
        <taxon>Mesostigmata</taxon>
        <taxon>Gamasina</taxon>
        <taxon>Dermanyssoidea</taxon>
        <taxon>Varroidae</taxon>
        <taxon>Varroa</taxon>
    </lineage>
</organism>
<feature type="domain" description="EGF-like" evidence="5">
    <location>
        <begin position="682"/>
        <end position="721"/>
    </location>
</feature>
<dbReference type="Gene3D" id="4.10.400.10">
    <property type="entry name" value="Low-density Lipoprotein Receptor"/>
    <property type="match status" value="2"/>
</dbReference>
<dbReference type="KEGG" id="vde:111252409"/>
<dbReference type="GO" id="GO:0005886">
    <property type="term" value="C:plasma membrane"/>
    <property type="evidence" value="ECO:0007669"/>
    <property type="project" value="TreeGrafter"/>
</dbReference>
<keyword evidence="4" id="KW-0812">Transmembrane</keyword>
<evidence type="ECO:0000259" key="5">
    <source>
        <dbReference type="SMART" id="SM00181"/>
    </source>
</evidence>
<comment type="caution">
    <text evidence="3">Lacks conserved residue(s) required for the propagation of feature annotation.</text>
</comment>
<evidence type="ECO:0000256" key="4">
    <source>
        <dbReference type="SAM" id="Phobius"/>
    </source>
</evidence>
<dbReference type="InterPro" id="IPR002172">
    <property type="entry name" value="LDrepeatLR_classA_rpt"/>
</dbReference>
<feature type="domain" description="EGF-like" evidence="5">
    <location>
        <begin position="638"/>
        <end position="675"/>
    </location>
</feature>
<dbReference type="GeneID" id="111252409"/>
<dbReference type="PRINTS" id="PR00261">
    <property type="entry name" value="LDLRECEPTOR"/>
</dbReference>
<keyword evidence="7" id="KW-1185">Reference proteome</keyword>
<dbReference type="PANTHER" id="PTHR46513:SF13">
    <property type="entry name" value="EGF-LIKE DOMAIN-CONTAINING PROTEIN"/>
    <property type="match status" value="1"/>
</dbReference>
<accession>A0A7M7KHL1</accession>
<feature type="transmembrane region" description="Helical" evidence="4">
    <location>
        <begin position="786"/>
        <end position="805"/>
    </location>
</feature>
<keyword evidence="4" id="KW-1133">Transmembrane helix</keyword>
<keyword evidence="2 3" id="KW-1015">Disulfide bond</keyword>
<dbReference type="InParanoid" id="A0A7M7KHL1"/>
<proteinExistence type="predicted"/>
<dbReference type="Proteomes" id="UP000594260">
    <property type="component" value="Unplaced"/>
</dbReference>
<dbReference type="GO" id="GO:0042813">
    <property type="term" value="F:Wnt receptor activity"/>
    <property type="evidence" value="ECO:0007669"/>
    <property type="project" value="TreeGrafter"/>
</dbReference>
<protein>
    <recommendedName>
        <fullName evidence="5">EGF-like domain-containing protein</fullName>
    </recommendedName>
</protein>